<dbReference type="Gene3D" id="3.30.1330.60">
    <property type="entry name" value="OmpA-like domain"/>
    <property type="match status" value="1"/>
</dbReference>
<evidence type="ECO:0000313" key="5">
    <source>
        <dbReference type="Proteomes" id="UP000199074"/>
    </source>
</evidence>
<dbReference type="PANTHER" id="PTHR30329">
    <property type="entry name" value="STATOR ELEMENT OF FLAGELLAR MOTOR COMPLEX"/>
    <property type="match status" value="1"/>
</dbReference>
<evidence type="ECO:0000313" key="4">
    <source>
        <dbReference type="EMBL" id="SFV35023.1"/>
    </source>
</evidence>
<dbReference type="CDD" id="cd07185">
    <property type="entry name" value="OmpA_C-like"/>
    <property type="match status" value="1"/>
</dbReference>
<keyword evidence="2" id="KW-0732">Signal</keyword>
<keyword evidence="5" id="KW-1185">Reference proteome</keyword>
<dbReference type="InterPro" id="IPR006665">
    <property type="entry name" value="OmpA-like"/>
</dbReference>
<feature type="chain" id="PRO_5011516687" evidence="2">
    <location>
        <begin position="29"/>
        <end position="438"/>
    </location>
</feature>
<dbReference type="STRING" id="429728.SAMN05216456_2050"/>
<reference evidence="4 5" key="1">
    <citation type="submission" date="2016-10" db="EMBL/GenBank/DDBJ databases">
        <authorList>
            <person name="de Groot N.N."/>
        </authorList>
    </citation>
    <scope>NUCLEOTIDE SEQUENCE [LARGE SCALE GENOMIC DNA]</scope>
    <source>
        <strain evidence="4 5">IPL20</strain>
    </source>
</reference>
<dbReference type="Pfam" id="PF00691">
    <property type="entry name" value="OmpA"/>
    <property type="match status" value="1"/>
</dbReference>
<dbReference type="Gene3D" id="3.40.1520.20">
    <property type="match status" value="2"/>
</dbReference>
<evidence type="ECO:0000256" key="1">
    <source>
        <dbReference type="PROSITE-ProRule" id="PRU00473"/>
    </source>
</evidence>
<feature type="domain" description="OmpA-like" evidence="3">
    <location>
        <begin position="321"/>
        <end position="438"/>
    </location>
</feature>
<dbReference type="InterPro" id="IPR036737">
    <property type="entry name" value="OmpA-like_sf"/>
</dbReference>
<dbReference type="OrthoDB" id="5525824at2"/>
<dbReference type="SUPFAM" id="SSF103088">
    <property type="entry name" value="OmpA-like"/>
    <property type="match status" value="1"/>
</dbReference>
<dbReference type="AlphaFoldDB" id="A0A1I7NK42"/>
<protein>
    <submittedName>
        <fullName evidence="4">OmpA-OmpF porin, OOP family</fullName>
    </submittedName>
</protein>
<dbReference type="RefSeq" id="WP_092424203.1">
    <property type="nucleotide sequence ID" value="NZ_FPCK01000002.1"/>
</dbReference>
<evidence type="ECO:0000256" key="2">
    <source>
        <dbReference type="SAM" id="SignalP"/>
    </source>
</evidence>
<dbReference type="Proteomes" id="UP000199074">
    <property type="component" value="Unassembled WGS sequence"/>
</dbReference>
<dbReference type="PANTHER" id="PTHR30329:SF20">
    <property type="entry name" value="EXPORTED PROTEIN"/>
    <property type="match status" value="1"/>
</dbReference>
<name>A0A1I7NK42_9HYPH</name>
<gene>
    <name evidence="4" type="ORF">SAMN05216456_2050</name>
</gene>
<dbReference type="PRINTS" id="PR01023">
    <property type="entry name" value="NAFLGMOTY"/>
</dbReference>
<dbReference type="GO" id="GO:0016020">
    <property type="term" value="C:membrane"/>
    <property type="evidence" value="ECO:0007669"/>
    <property type="project" value="UniProtKB-UniRule"/>
</dbReference>
<dbReference type="InterPro" id="IPR050330">
    <property type="entry name" value="Bact_OuterMem_StrucFunc"/>
</dbReference>
<dbReference type="EMBL" id="FPCK01000002">
    <property type="protein sequence ID" value="SFV35023.1"/>
    <property type="molecule type" value="Genomic_DNA"/>
</dbReference>
<proteinExistence type="predicted"/>
<accession>A0A1I7NK42</accession>
<evidence type="ECO:0000259" key="3">
    <source>
        <dbReference type="PROSITE" id="PS51123"/>
    </source>
</evidence>
<organism evidence="4 5">
    <name type="scientific">Devosia crocina</name>
    <dbReference type="NCBI Taxonomy" id="429728"/>
    <lineage>
        <taxon>Bacteria</taxon>
        <taxon>Pseudomonadati</taxon>
        <taxon>Pseudomonadota</taxon>
        <taxon>Alphaproteobacteria</taxon>
        <taxon>Hyphomicrobiales</taxon>
        <taxon>Devosiaceae</taxon>
        <taxon>Devosia</taxon>
    </lineage>
</organism>
<sequence length="438" mass="45288">MTKLSCARMVASLVVLTIAPVLSTPGHATGSVVTVPPPQVADYWVSVSRQPGGTLVFDGYAPDEATRATFSQADGADTSWLKLGSGAPSLYDAATAFGLATLNRLSEGRFALRGTVLSVSGVANTQADFIDLRQNLRTAVPQGTILAMAEISAPRIERYTFSARLNSGGGLALSGYVPSPEVENTLIDLAGAGTTSALRYGSGEPVDFVSVLDHALPLMSRLADGEMRLDRGQWLLSGTPKSAADADSIRETLAEHRLIEHGWSLALAAPAPMPQPAVRPVVETSAEPRPDREPIVAETLVGVAQVAAAAPDAAALDQCRAVLDELSDQNAILFRSGAAVLLEGASDIIGAMADALARCPDASVEVAGHTDSDGDAGANLALSVARAEAVVSVLINLGIAPDRLYAVGYGESQPVADNGSPAGKALNRRIVVSLRVPN</sequence>
<keyword evidence="1" id="KW-0472">Membrane</keyword>
<feature type="signal peptide" evidence="2">
    <location>
        <begin position="1"/>
        <end position="28"/>
    </location>
</feature>
<dbReference type="PROSITE" id="PS51123">
    <property type="entry name" value="OMPA_2"/>
    <property type="match status" value="1"/>
</dbReference>